<name>A0A383EQB8_9ZZZZ</name>
<dbReference type="EMBL" id="UINC01227951">
    <property type="protein sequence ID" value="SVE59057.1"/>
    <property type="molecule type" value="Genomic_DNA"/>
</dbReference>
<sequence length="49" mass="5480">MRMFSGRDSPARHDCADLQVYRSVDEMQETSFPGTGVGSRKECLKKSGK</sequence>
<dbReference type="AlphaFoldDB" id="A0A383EQB8"/>
<proteinExistence type="predicted"/>
<protein>
    <submittedName>
        <fullName evidence="2">Uncharacterized protein</fullName>
    </submittedName>
</protein>
<evidence type="ECO:0000313" key="2">
    <source>
        <dbReference type="EMBL" id="SVE59057.1"/>
    </source>
</evidence>
<evidence type="ECO:0000256" key="1">
    <source>
        <dbReference type="SAM" id="MobiDB-lite"/>
    </source>
</evidence>
<gene>
    <name evidence="2" type="ORF">METZ01_LOCUS511911</name>
</gene>
<feature type="compositionally biased region" description="Basic and acidic residues" evidence="1">
    <location>
        <begin position="39"/>
        <end position="49"/>
    </location>
</feature>
<reference evidence="2" key="1">
    <citation type="submission" date="2018-05" db="EMBL/GenBank/DDBJ databases">
        <authorList>
            <person name="Lanie J.A."/>
            <person name="Ng W.-L."/>
            <person name="Kazmierczak K.M."/>
            <person name="Andrzejewski T.M."/>
            <person name="Davidsen T.M."/>
            <person name="Wayne K.J."/>
            <person name="Tettelin H."/>
            <person name="Glass J.I."/>
            <person name="Rusch D."/>
            <person name="Podicherti R."/>
            <person name="Tsui H.-C.T."/>
            <person name="Winkler M.E."/>
        </authorList>
    </citation>
    <scope>NUCLEOTIDE SEQUENCE</scope>
</reference>
<feature type="region of interest" description="Disordered" evidence="1">
    <location>
        <begin position="29"/>
        <end position="49"/>
    </location>
</feature>
<accession>A0A383EQB8</accession>
<feature type="non-terminal residue" evidence="2">
    <location>
        <position position="49"/>
    </location>
</feature>
<organism evidence="2">
    <name type="scientific">marine metagenome</name>
    <dbReference type="NCBI Taxonomy" id="408172"/>
    <lineage>
        <taxon>unclassified sequences</taxon>
        <taxon>metagenomes</taxon>
        <taxon>ecological metagenomes</taxon>
    </lineage>
</organism>